<feature type="signal peptide" evidence="16">
    <location>
        <begin position="1"/>
        <end position="20"/>
    </location>
</feature>
<dbReference type="Gene3D" id="1.10.287.70">
    <property type="match status" value="1"/>
</dbReference>
<dbReference type="SMART" id="SM00918">
    <property type="entry name" value="Lig_chan-Glu_bd"/>
    <property type="match status" value="1"/>
</dbReference>
<evidence type="ECO:0000256" key="10">
    <source>
        <dbReference type="ARBA" id="ARBA00023180"/>
    </source>
</evidence>
<dbReference type="InterPro" id="IPR028082">
    <property type="entry name" value="Peripla_BP_I"/>
</dbReference>
<dbReference type="FunFam" id="1.10.287.70:FF:000105">
    <property type="entry name" value="Eye-enriched kainate receptor, isoform A"/>
    <property type="match status" value="1"/>
</dbReference>
<dbReference type="InterPro" id="IPR001320">
    <property type="entry name" value="Iontro_rcpt_C"/>
</dbReference>
<keyword evidence="4 15" id="KW-0812">Transmembrane</keyword>
<dbReference type="Pfam" id="PF00060">
    <property type="entry name" value="Lig_chan"/>
    <property type="match status" value="1"/>
</dbReference>
<dbReference type="GO" id="GO:0045211">
    <property type="term" value="C:postsynaptic membrane"/>
    <property type="evidence" value="ECO:0007669"/>
    <property type="project" value="UniProtKB-SubCell"/>
</dbReference>
<dbReference type="Gene3D" id="3.40.50.2300">
    <property type="match status" value="2"/>
</dbReference>
<dbReference type="SMART" id="SM00079">
    <property type="entry name" value="PBPe"/>
    <property type="match status" value="1"/>
</dbReference>
<dbReference type="InterPro" id="IPR001828">
    <property type="entry name" value="ANF_lig-bd_rcpt"/>
</dbReference>
<evidence type="ECO:0000256" key="4">
    <source>
        <dbReference type="ARBA" id="ARBA00022692"/>
    </source>
</evidence>
<accession>A0A9Q0MWV5</accession>
<evidence type="ECO:0000256" key="6">
    <source>
        <dbReference type="ARBA" id="ARBA00023018"/>
    </source>
</evidence>
<evidence type="ECO:0000256" key="5">
    <source>
        <dbReference type="ARBA" id="ARBA00022989"/>
    </source>
</evidence>
<evidence type="ECO:0000313" key="20">
    <source>
        <dbReference type="Proteomes" id="UP001151699"/>
    </source>
</evidence>
<sequence>MAVNKLILLFLTIFIVTTSAKKLFPIGAIFHNDNKEAEVAFRNAILRENMYNPRIEFRPIVKEVDRDDSFQAQKLACGLISEGVVAIFGPSSYQTTKIVGSICNTFGIPHILAQWIPEDEIDITEHHKFTRNFFPDNNFYARALSQIISDYEWKGFTVIYENDESLEKLVEILQMHKPNDSPVSIRQLPADTDNYLPLLKEIRASAENRIIIDCSPDKVMQLLQQATLVKMAVNNLNYIITSLDSHILDFSDLFNKNLTSNITTVRIMNPESHFVKNAVSDWQQEAIGRMEYPDYHPQRVKTEAALYNDAVRVFSAAFRETYSTEDITHPSLQCTDYAQSENRQRKTNYRYDSNIEPEDDGVEKWSHGMQILQMMDQKTEEGMSGRIVFDDSGRRKDFYMEILELNLDGFNKIATLDPKNLNISYTRTQDEIYEQVTQSLKNKTLIVASRIGEPFLMQINDSTLQGNDRYEGYSKDLIDEISKGLGFNYTIVIVDDNAYGSYNPKKKKWDGLVKYLLDNKADLAICDLTITYERRTAVDFTMPFMTLGISILYAKPNKEPPRLFSFMEPLSIDVWLHMATAYLCMSILLYFLAMIATEDWQAPAPVATSQTSLTHSSESSDGSETELLETIWNMHNWIWLVAGSIMQQGCDILPRAISTRLTAGLWWFFALIVISSYTANLAAFLTMERMDESIESAEDLAKQSTIKYGAVIGGSTLAFFQKSNFSTYQRMWTAMESSPSVFADNNKDGEERVYRGNRMYAFLMESTTIEYIIERKCNLTQIGGLLDSKGYGIALPVNSPYRTHISQTILKMQERGQLQKLKKVWWKEKKPRDTMNCDETSKSDAADNAELKVANVAGIFLVLLGGVIISICLGISEFLWNVHRISVDEKIPRWQVFKEEIMFAIDVRKTKKSVRGNMSECGSISNMSSKSIDTGHELRPGYHIGLERLNNEQS</sequence>
<evidence type="ECO:0000256" key="7">
    <source>
        <dbReference type="ARBA" id="ARBA00023065"/>
    </source>
</evidence>
<keyword evidence="12" id="KW-1071">Ligand-gated ion channel</keyword>
<gene>
    <name evidence="19" type="primary">GRIK2_0</name>
    <name evidence="19" type="ORF">Bhyg_11723</name>
</gene>
<reference evidence="19" key="1">
    <citation type="submission" date="2022-07" db="EMBL/GenBank/DDBJ databases">
        <authorList>
            <person name="Trinca V."/>
            <person name="Uliana J.V.C."/>
            <person name="Torres T.T."/>
            <person name="Ward R.J."/>
            <person name="Monesi N."/>
        </authorList>
    </citation>
    <scope>NUCLEOTIDE SEQUENCE</scope>
    <source>
        <strain evidence="19">HSMRA1968</strain>
        <tissue evidence="19">Whole embryos</tissue>
    </source>
</reference>
<evidence type="ECO:0000256" key="12">
    <source>
        <dbReference type="ARBA" id="ARBA00023286"/>
    </source>
</evidence>
<evidence type="ECO:0000256" key="15">
    <source>
        <dbReference type="SAM" id="Phobius"/>
    </source>
</evidence>
<comment type="subcellular location">
    <subcellularLocation>
        <location evidence="1">Membrane</location>
        <topology evidence="1">Multi-pass membrane protein</topology>
    </subcellularLocation>
    <subcellularLocation>
        <location evidence="14">Postsynaptic cell membrane</location>
    </subcellularLocation>
</comment>
<keyword evidence="5 15" id="KW-1133">Transmembrane helix</keyword>
<proteinExistence type="inferred from homology"/>
<evidence type="ECO:0000256" key="1">
    <source>
        <dbReference type="ARBA" id="ARBA00004141"/>
    </source>
</evidence>
<keyword evidence="9 19" id="KW-0675">Receptor</keyword>
<keyword evidence="13" id="KW-0407">Ion channel</keyword>
<dbReference type="Gene3D" id="3.40.190.10">
    <property type="entry name" value="Periplasmic binding protein-like II"/>
    <property type="match status" value="2"/>
</dbReference>
<evidence type="ECO:0000256" key="11">
    <source>
        <dbReference type="ARBA" id="ARBA00023257"/>
    </source>
</evidence>
<dbReference type="Pfam" id="PF01094">
    <property type="entry name" value="ANF_receptor"/>
    <property type="match status" value="1"/>
</dbReference>
<dbReference type="CDD" id="cd06382">
    <property type="entry name" value="PBP1_iGluR_Kainate"/>
    <property type="match status" value="1"/>
</dbReference>
<evidence type="ECO:0000259" key="18">
    <source>
        <dbReference type="SMART" id="SM00918"/>
    </source>
</evidence>
<evidence type="ECO:0000256" key="16">
    <source>
        <dbReference type="SAM" id="SignalP"/>
    </source>
</evidence>
<keyword evidence="20" id="KW-1185">Reference proteome</keyword>
<organism evidence="19 20">
    <name type="scientific">Pseudolycoriella hygida</name>
    <dbReference type="NCBI Taxonomy" id="35572"/>
    <lineage>
        <taxon>Eukaryota</taxon>
        <taxon>Metazoa</taxon>
        <taxon>Ecdysozoa</taxon>
        <taxon>Arthropoda</taxon>
        <taxon>Hexapoda</taxon>
        <taxon>Insecta</taxon>
        <taxon>Pterygota</taxon>
        <taxon>Neoptera</taxon>
        <taxon>Endopterygota</taxon>
        <taxon>Diptera</taxon>
        <taxon>Nematocera</taxon>
        <taxon>Sciaroidea</taxon>
        <taxon>Sciaridae</taxon>
        <taxon>Pseudolycoriella</taxon>
    </lineage>
</organism>
<dbReference type="SUPFAM" id="SSF53850">
    <property type="entry name" value="Periplasmic binding protein-like II"/>
    <property type="match status" value="1"/>
</dbReference>
<dbReference type="Proteomes" id="UP001151699">
    <property type="component" value="Chromosome X"/>
</dbReference>
<evidence type="ECO:0000256" key="2">
    <source>
        <dbReference type="ARBA" id="ARBA00008685"/>
    </source>
</evidence>
<feature type="domain" description="Ionotropic glutamate receptor C-terminal" evidence="17">
    <location>
        <begin position="444"/>
        <end position="828"/>
    </location>
</feature>
<keyword evidence="3" id="KW-0813">Transport</keyword>
<evidence type="ECO:0000256" key="3">
    <source>
        <dbReference type="ARBA" id="ARBA00022448"/>
    </source>
</evidence>
<comment type="caution">
    <text evidence="19">The sequence shown here is derived from an EMBL/GenBank/DDBJ whole genome shotgun (WGS) entry which is preliminary data.</text>
</comment>
<keyword evidence="11" id="KW-0628">Postsynaptic cell membrane</keyword>
<dbReference type="FunFam" id="3.40.190.10:FF:000178">
    <property type="entry name" value="Glutamate receptor subunit"/>
    <property type="match status" value="1"/>
</dbReference>
<dbReference type="InterPro" id="IPR015683">
    <property type="entry name" value="Ionotropic_Glu_rcpt"/>
</dbReference>
<keyword evidence="16" id="KW-0732">Signal</keyword>
<evidence type="ECO:0000256" key="8">
    <source>
        <dbReference type="ARBA" id="ARBA00023136"/>
    </source>
</evidence>
<dbReference type="PANTHER" id="PTHR18966">
    <property type="entry name" value="IONOTROPIC GLUTAMATE RECEPTOR"/>
    <property type="match status" value="1"/>
</dbReference>
<keyword evidence="10" id="KW-0325">Glycoprotein</keyword>
<dbReference type="EMBL" id="WJQU01000003">
    <property type="protein sequence ID" value="KAJ6638984.1"/>
    <property type="molecule type" value="Genomic_DNA"/>
</dbReference>
<dbReference type="FunFam" id="3.40.190.10:FF:000061">
    <property type="entry name" value="Glutamate receptor, ionotropic kainate"/>
    <property type="match status" value="1"/>
</dbReference>
<dbReference type="Pfam" id="PF10613">
    <property type="entry name" value="Lig_chan-Glu_bd"/>
    <property type="match status" value="1"/>
</dbReference>
<evidence type="ECO:0000313" key="19">
    <source>
        <dbReference type="EMBL" id="KAJ6638984.1"/>
    </source>
</evidence>
<evidence type="ECO:0000256" key="13">
    <source>
        <dbReference type="ARBA" id="ARBA00023303"/>
    </source>
</evidence>
<dbReference type="AlphaFoldDB" id="A0A9Q0MWV5"/>
<comment type="similarity">
    <text evidence="2">Belongs to the glutamate-gated ion channel (TC 1.A.10.1) family.</text>
</comment>
<keyword evidence="8 15" id="KW-0472">Membrane</keyword>
<keyword evidence="6" id="KW-0770">Synapse</keyword>
<feature type="transmembrane region" description="Helical" evidence="15">
    <location>
        <begin position="665"/>
        <end position="685"/>
    </location>
</feature>
<dbReference type="InterPro" id="IPR019594">
    <property type="entry name" value="Glu/Gly-bd"/>
</dbReference>
<evidence type="ECO:0000256" key="14">
    <source>
        <dbReference type="ARBA" id="ARBA00034100"/>
    </source>
</evidence>
<name>A0A9Q0MWV5_9DIPT</name>
<feature type="transmembrane region" description="Helical" evidence="15">
    <location>
        <begin position="574"/>
        <end position="596"/>
    </location>
</feature>
<evidence type="ECO:0000256" key="9">
    <source>
        <dbReference type="ARBA" id="ARBA00023170"/>
    </source>
</evidence>
<feature type="transmembrane region" description="Helical" evidence="15">
    <location>
        <begin position="856"/>
        <end position="880"/>
    </location>
</feature>
<protein>
    <submittedName>
        <fullName evidence="19">Glutamate receptor ionotropic, kainate 2</fullName>
    </submittedName>
</protein>
<dbReference type="GO" id="GO:0015276">
    <property type="term" value="F:ligand-gated monoatomic ion channel activity"/>
    <property type="evidence" value="ECO:0007669"/>
    <property type="project" value="InterPro"/>
</dbReference>
<evidence type="ECO:0000259" key="17">
    <source>
        <dbReference type="SMART" id="SM00079"/>
    </source>
</evidence>
<dbReference type="SUPFAM" id="SSF53822">
    <property type="entry name" value="Periplasmic binding protein-like I"/>
    <property type="match status" value="1"/>
</dbReference>
<keyword evidence="7" id="KW-0406">Ion transport</keyword>
<feature type="domain" description="Ionotropic glutamate receptor L-glutamate and glycine-binding" evidence="18">
    <location>
        <begin position="454"/>
        <end position="518"/>
    </location>
</feature>
<dbReference type="OrthoDB" id="5984008at2759"/>
<feature type="chain" id="PRO_5040404413" evidence="16">
    <location>
        <begin position="21"/>
        <end position="954"/>
    </location>
</feature>